<sequence length="284" mass="33080">MADDEDDYMSDAILKQCDDKADKDIRLLPAKVTRQYQQEKKRKELKQKNFVKPKKVIEQEKRDEGLSKSSLTSDNKGFGLLQKMGFKPGMVLGKHGTGRAEPVEINLKLGRGGLGQEAEKKRKQNEKVARWTEMNMKRKKMESKNQENFKKQMKDKFVNTEAERDLRKSQKVCEQLDSEKGIQEPSEIFFWPKEILEERKKKEKKAMEIEEGYSFELEDELDEDDDEDGDDEDDDSSLSASDKLEVLTVYLRNNHLYCIWCGTRYDDKNDMKSNCPGNTAEDHD</sequence>
<evidence type="ECO:0000313" key="6">
    <source>
        <dbReference type="EMBL" id="KAK6183673.1"/>
    </source>
</evidence>
<protein>
    <recommendedName>
        <fullName evidence="2">G patch domain-containing protein 11</fullName>
    </recommendedName>
    <alternativeName>
        <fullName evidence="3">Coiled-coil domain-containing protein 75</fullName>
    </alternativeName>
</protein>
<dbReference type="EMBL" id="JAZGQO010000007">
    <property type="protein sequence ID" value="KAK6183673.1"/>
    <property type="molecule type" value="Genomic_DNA"/>
</dbReference>
<reference evidence="6 7" key="1">
    <citation type="submission" date="2024-01" db="EMBL/GenBank/DDBJ databases">
        <title>The genome of the rayed Mediterranean limpet Patella caerulea (Linnaeus, 1758).</title>
        <authorList>
            <person name="Anh-Thu Weber A."/>
            <person name="Halstead-Nussloch G."/>
        </authorList>
    </citation>
    <scope>NUCLEOTIDE SEQUENCE [LARGE SCALE GENOMIC DNA]</scope>
    <source>
        <strain evidence="6">AATW-2023a</strain>
        <tissue evidence="6">Whole specimen</tissue>
    </source>
</reference>
<feature type="region of interest" description="Disordered" evidence="4">
    <location>
        <begin position="135"/>
        <end position="179"/>
    </location>
</feature>
<comment type="similarity">
    <text evidence="1">Belongs to the GPATCH11 family.</text>
</comment>
<dbReference type="SMART" id="SM01173">
    <property type="entry name" value="DUF4187"/>
    <property type="match status" value="1"/>
</dbReference>
<dbReference type="PROSITE" id="PS50174">
    <property type="entry name" value="G_PATCH"/>
    <property type="match status" value="1"/>
</dbReference>
<feature type="compositionally biased region" description="Acidic residues" evidence="4">
    <location>
        <begin position="209"/>
        <end position="236"/>
    </location>
</feature>
<dbReference type="Proteomes" id="UP001347796">
    <property type="component" value="Unassembled WGS sequence"/>
</dbReference>
<feature type="compositionally biased region" description="Basic and acidic residues" evidence="4">
    <location>
        <begin position="142"/>
        <end position="168"/>
    </location>
</feature>
<evidence type="ECO:0000256" key="4">
    <source>
        <dbReference type="SAM" id="MobiDB-lite"/>
    </source>
</evidence>
<dbReference type="PANTHER" id="PTHR21032:SF0">
    <property type="entry name" value="G PATCH DOMAIN-CONTAINING PROTEIN 11"/>
    <property type="match status" value="1"/>
</dbReference>
<accession>A0AAN8PTG6</accession>
<dbReference type="InterPro" id="IPR039249">
    <property type="entry name" value="GPATCH11"/>
</dbReference>
<feature type="region of interest" description="Disordered" evidence="4">
    <location>
        <begin position="59"/>
        <end position="78"/>
    </location>
</feature>
<dbReference type="AlphaFoldDB" id="A0AAN8PTG6"/>
<feature type="region of interest" description="Disordered" evidence="4">
    <location>
        <begin position="201"/>
        <end position="240"/>
    </location>
</feature>
<dbReference type="GO" id="GO:0003676">
    <property type="term" value="F:nucleic acid binding"/>
    <property type="evidence" value="ECO:0007669"/>
    <property type="project" value="InterPro"/>
</dbReference>
<evidence type="ECO:0000256" key="1">
    <source>
        <dbReference type="ARBA" id="ARBA00007140"/>
    </source>
</evidence>
<feature type="domain" description="G-patch" evidence="5">
    <location>
        <begin position="73"/>
        <end position="119"/>
    </location>
</feature>
<dbReference type="PANTHER" id="PTHR21032">
    <property type="entry name" value="G PATCH DOMAIN-CONTAINING PROTEIN 11"/>
    <property type="match status" value="1"/>
</dbReference>
<evidence type="ECO:0000259" key="5">
    <source>
        <dbReference type="PROSITE" id="PS50174"/>
    </source>
</evidence>
<name>A0AAN8PTG6_PATCE</name>
<dbReference type="InterPro" id="IPR025239">
    <property type="entry name" value="DUF4187"/>
</dbReference>
<evidence type="ECO:0000256" key="3">
    <source>
        <dbReference type="ARBA" id="ARBA00030688"/>
    </source>
</evidence>
<comment type="caution">
    <text evidence="6">The sequence shown here is derived from an EMBL/GenBank/DDBJ whole genome shotgun (WGS) entry which is preliminary data.</text>
</comment>
<evidence type="ECO:0000313" key="7">
    <source>
        <dbReference type="Proteomes" id="UP001347796"/>
    </source>
</evidence>
<dbReference type="SMART" id="SM00443">
    <property type="entry name" value="G_patch"/>
    <property type="match status" value="1"/>
</dbReference>
<keyword evidence="7" id="KW-1185">Reference proteome</keyword>
<dbReference type="InterPro" id="IPR000467">
    <property type="entry name" value="G_patch_dom"/>
</dbReference>
<gene>
    <name evidence="6" type="ORF">SNE40_011104</name>
</gene>
<organism evidence="6 7">
    <name type="scientific">Patella caerulea</name>
    <name type="common">Rayed Mediterranean limpet</name>
    <dbReference type="NCBI Taxonomy" id="87958"/>
    <lineage>
        <taxon>Eukaryota</taxon>
        <taxon>Metazoa</taxon>
        <taxon>Spiralia</taxon>
        <taxon>Lophotrochozoa</taxon>
        <taxon>Mollusca</taxon>
        <taxon>Gastropoda</taxon>
        <taxon>Patellogastropoda</taxon>
        <taxon>Patelloidea</taxon>
        <taxon>Patellidae</taxon>
        <taxon>Patella</taxon>
    </lineage>
</organism>
<evidence type="ECO:0000256" key="2">
    <source>
        <dbReference type="ARBA" id="ARBA00021978"/>
    </source>
</evidence>
<dbReference type="Pfam" id="PF13821">
    <property type="entry name" value="DUF4187"/>
    <property type="match status" value="1"/>
</dbReference>
<dbReference type="Pfam" id="PF01585">
    <property type="entry name" value="G-patch"/>
    <property type="match status" value="1"/>
</dbReference>
<feature type="region of interest" description="Disordered" evidence="4">
    <location>
        <begin position="265"/>
        <end position="284"/>
    </location>
</feature>
<dbReference type="GO" id="GO:0000776">
    <property type="term" value="C:kinetochore"/>
    <property type="evidence" value="ECO:0007669"/>
    <property type="project" value="TreeGrafter"/>
</dbReference>
<proteinExistence type="inferred from homology"/>